<dbReference type="SUPFAM" id="SSF47090">
    <property type="entry name" value="PGBD-like"/>
    <property type="match status" value="1"/>
</dbReference>
<dbReference type="InterPro" id="IPR036365">
    <property type="entry name" value="PGBD-like_sf"/>
</dbReference>
<reference evidence="4 5" key="1">
    <citation type="submission" date="2015-06" db="EMBL/GenBank/DDBJ databases">
        <title>Draft genome sequence of an Alphaproteobacteria species associated to the Mediterranean sponge Oscarella lobularis.</title>
        <authorList>
            <person name="Jourda C."/>
            <person name="Santini S."/>
            <person name="Claverie J.-M."/>
        </authorList>
    </citation>
    <scope>NUCLEOTIDE SEQUENCE [LARGE SCALE GENOMIC DNA]</scope>
    <source>
        <strain evidence="4">IGS</strain>
    </source>
</reference>
<dbReference type="RefSeq" id="WP_049641691.1">
    <property type="nucleotide sequence ID" value="NZ_LFTY01000001.1"/>
</dbReference>
<dbReference type="Gene3D" id="1.10.530.10">
    <property type="match status" value="1"/>
</dbReference>
<proteinExistence type="predicted"/>
<name>A0A0J9EG49_9RHOB</name>
<dbReference type="PANTHER" id="PTHR30163">
    <property type="entry name" value="MEMBRANE-BOUND LYTIC MUREIN TRANSGLYCOSYLASE B"/>
    <property type="match status" value="1"/>
</dbReference>
<protein>
    <submittedName>
        <fullName evidence="4">Membrane-bound lytic murein transglycosylase B</fullName>
        <ecNumber evidence="4">3.2.1.-</ecNumber>
    </submittedName>
</protein>
<evidence type="ECO:0000259" key="2">
    <source>
        <dbReference type="Pfam" id="PF01471"/>
    </source>
</evidence>
<dbReference type="Pfam" id="PF01471">
    <property type="entry name" value="PG_binding_1"/>
    <property type="match status" value="1"/>
</dbReference>
<evidence type="ECO:0000259" key="3">
    <source>
        <dbReference type="Pfam" id="PF13406"/>
    </source>
</evidence>
<dbReference type="PATRIC" id="fig|1675527.3.peg.860"/>
<dbReference type="STRING" id="1675527.AIOL_000803"/>
<dbReference type="Proteomes" id="UP000037178">
    <property type="component" value="Unassembled WGS sequence"/>
</dbReference>
<dbReference type="Gene3D" id="1.10.101.10">
    <property type="entry name" value="PGBD-like superfamily/PGBD"/>
    <property type="match status" value="1"/>
</dbReference>
<keyword evidence="1" id="KW-0732">Signal</keyword>
<keyword evidence="4" id="KW-0326">Glycosidase</keyword>
<dbReference type="InterPro" id="IPR036366">
    <property type="entry name" value="PGBDSf"/>
</dbReference>
<dbReference type="PANTHER" id="PTHR30163:SF8">
    <property type="entry name" value="LYTIC MUREIN TRANSGLYCOSYLASE"/>
    <property type="match status" value="1"/>
</dbReference>
<dbReference type="InterPro" id="IPR002477">
    <property type="entry name" value="Peptidoglycan-bd-like"/>
</dbReference>
<dbReference type="InterPro" id="IPR023346">
    <property type="entry name" value="Lysozyme-like_dom_sf"/>
</dbReference>
<comment type="caution">
    <text evidence="4">The sequence shown here is derived from an EMBL/GenBank/DDBJ whole genome shotgun (WGS) entry which is preliminary data.</text>
</comment>
<sequence length="424" mass="46470">MRLTTITLLWVISASTAAAQSLAVERSLLPEARPGALPESTVNVEPASASLPSFADWVIGFRKRALAQGIRGEVFDRAFSGVRFNADIIARDRNQSEFTKQIWEYLETAVSPARVKNGRAALNRQASVLAKIEARYGVDKEIVTAIWGLESAYGTFRGNISAIEALATLAFDTRRSGFFEKQLVSALRILQAGDVSPGRMTGSWAGAMGHTQFMPASYLAHAQDFDRNGRRDIWGDDPADALASAAAYLAANGWTKGQPWGMEVTLPKDFDYAMSTERVKQPTQYWLSRGVQSTNGLRIPRFARTSILLPAGHRGPAFLIFPNFQVLETYNTADAYVIGVGQLADEIGGGAAIKAGWPRDERALSFTEKQEMQRLLVARGFDPQGVDGIIGPRTIAAVQEFQKSIGWVPDGYVSARVLQRLRRN</sequence>
<dbReference type="Pfam" id="PF13406">
    <property type="entry name" value="SLT_2"/>
    <property type="match status" value="1"/>
</dbReference>
<evidence type="ECO:0000313" key="5">
    <source>
        <dbReference type="Proteomes" id="UP000037178"/>
    </source>
</evidence>
<gene>
    <name evidence="4" type="ORF">AIOL_000803</name>
</gene>
<dbReference type="AlphaFoldDB" id="A0A0J9EG49"/>
<dbReference type="InterPro" id="IPR011970">
    <property type="entry name" value="MltB_2"/>
</dbReference>
<dbReference type="EC" id="3.2.1.-" evidence="4"/>
<evidence type="ECO:0000256" key="1">
    <source>
        <dbReference type="SAM" id="SignalP"/>
    </source>
</evidence>
<accession>A0A0J9EG49</accession>
<keyword evidence="5" id="KW-1185">Reference proteome</keyword>
<evidence type="ECO:0000313" key="4">
    <source>
        <dbReference type="EMBL" id="KMW60639.1"/>
    </source>
</evidence>
<dbReference type="InterPro" id="IPR043426">
    <property type="entry name" value="MltB-like"/>
</dbReference>
<feature type="domain" description="Peptidoglycan binding-like" evidence="2">
    <location>
        <begin position="370"/>
        <end position="421"/>
    </location>
</feature>
<dbReference type="GO" id="GO:0016798">
    <property type="term" value="F:hydrolase activity, acting on glycosyl bonds"/>
    <property type="evidence" value="ECO:0007669"/>
    <property type="project" value="UniProtKB-KW"/>
</dbReference>
<feature type="signal peptide" evidence="1">
    <location>
        <begin position="1"/>
        <end position="19"/>
    </location>
</feature>
<feature type="domain" description="Transglycosylase SLT" evidence="3">
    <location>
        <begin position="53"/>
        <end position="345"/>
    </location>
</feature>
<keyword evidence="4" id="KW-0378">Hydrolase</keyword>
<feature type="chain" id="PRO_5005318262" evidence="1">
    <location>
        <begin position="20"/>
        <end position="424"/>
    </location>
</feature>
<dbReference type="EMBL" id="LFTY01000001">
    <property type="protein sequence ID" value="KMW60639.1"/>
    <property type="molecule type" value="Genomic_DNA"/>
</dbReference>
<organism evidence="4 5">
    <name type="scientific">Candidatus Rhodobacter oscarellae</name>
    <dbReference type="NCBI Taxonomy" id="1675527"/>
    <lineage>
        <taxon>Bacteria</taxon>
        <taxon>Pseudomonadati</taxon>
        <taxon>Pseudomonadota</taxon>
        <taxon>Alphaproteobacteria</taxon>
        <taxon>Rhodobacterales</taxon>
        <taxon>Rhodobacter group</taxon>
        <taxon>Rhodobacter</taxon>
    </lineage>
</organism>
<dbReference type="GO" id="GO:0009253">
    <property type="term" value="P:peptidoglycan catabolic process"/>
    <property type="evidence" value="ECO:0007669"/>
    <property type="project" value="TreeGrafter"/>
</dbReference>
<dbReference type="SUPFAM" id="SSF53955">
    <property type="entry name" value="Lysozyme-like"/>
    <property type="match status" value="1"/>
</dbReference>
<dbReference type="NCBIfam" id="TIGR02283">
    <property type="entry name" value="MltB_2"/>
    <property type="match status" value="1"/>
</dbReference>
<dbReference type="InterPro" id="IPR031304">
    <property type="entry name" value="SLT_2"/>
</dbReference>
<dbReference type="OrthoDB" id="9808544at2"/>
<dbReference type="GO" id="GO:0008933">
    <property type="term" value="F:peptidoglycan lytic transglycosylase activity"/>
    <property type="evidence" value="ECO:0007669"/>
    <property type="project" value="TreeGrafter"/>
</dbReference>
<dbReference type="Gene3D" id="1.10.8.350">
    <property type="entry name" value="Bacterial muramidase"/>
    <property type="match status" value="1"/>
</dbReference>